<dbReference type="AlphaFoldDB" id="A0A0F9D2I4"/>
<name>A0A0F9D2I4_9ZZZZ</name>
<feature type="non-terminal residue" evidence="1">
    <location>
        <position position="1"/>
    </location>
</feature>
<organism evidence="1">
    <name type="scientific">marine sediment metagenome</name>
    <dbReference type="NCBI Taxonomy" id="412755"/>
    <lineage>
        <taxon>unclassified sequences</taxon>
        <taxon>metagenomes</taxon>
        <taxon>ecological metagenomes</taxon>
    </lineage>
</organism>
<comment type="caution">
    <text evidence="1">The sequence shown here is derived from an EMBL/GenBank/DDBJ whole genome shotgun (WGS) entry which is preliminary data.</text>
</comment>
<protein>
    <submittedName>
        <fullName evidence="1">Uncharacterized protein</fullName>
    </submittedName>
</protein>
<dbReference type="EMBL" id="LAZR01033478">
    <property type="protein sequence ID" value="KKL47961.1"/>
    <property type="molecule type" value="Genomic_DNA"/>
</dbReference>
<accession>A0A0F9D2I4</accession>
<reference evidence="1" key="1">
    <citation type="journal article" date="2015" name="Nature">
        <title>Complex archaea that bridge the gap between prokaryotes and eukaryotes.</title>
        <authorList>
            <person name="Spang A."/>
            <person name="Saw J.H."/>
            <person name="Jorgensen S.L."/>
            <person name="Zaremba-Niedzwiedzka K."/>
            <person name="Martijn J."/>
            <person name="Lind A.E."/>
            <person name="van Eijk R."/>
            <person name="Schleper C."/>
            <person name="Guy L."/>
            <person name="Ettema T.J."/>
        </authorList>
    </citation>
    <scope>NUCLEOTIDE SEQUENCE</scope>
</reference>
<sequence length="26" mass="2856">NDTSGNENFSRVSFTIDSVNPNVTIQ</sequence>
<evidence type="ECO:0000313" key="1">
    <source>
        <dbReference type="EMBL" id="KKL47961.1"/>
    </source>
</evidence>
<proteinExistence type="predicted"/>
<gene>
    <name evidence="1" type="ORF">LCGC14_2330280</name>
</gene>